<sequence length="203" mass="23652">MIIELDAKHKQDLLFLKTLSPEIVNEFCRIGLEFMKSGSNRKLYIGAAQKLNVSPDKIESVIDAITHLFSESSRYLLNENDFNDSLSPLKFEEELVNQLREVYFENRKDIRNVLQEFYPHLDHYSNLEWRLDTQVANRSLGQSINPIYMLKLSTKNGNVEGKGLKEFLLQTDPNNLKHITTELESALMEAKSYENRLIMRNIK</sequence>
<feature type="domain" description="COMM" evidence="2">
    <location>
        <begin position="123"/>
        <end position="194"/>
    </location>
</feature>
<dbReference type="Pfam" id="PF07258">
    <property type="entry name" value="COMM_domain"/>
    <property type="match status" value="1"/>
</dbReference>
<keyword evidence="4" id="KW-1185">Reference proteome</keyword>
<gene>
    <name evidence="3" type="ORF">CYY_006030</name>
</gene>
<organism evidence="3 4">
    <name type="scientific">Polysphondylium violaceum</name>
    <dbReference type="NCBI Taxonomy" id="133409"/>
    <lineage>
        <taxon>Eukaryota</taxon>
        <taxon>Amoebozoa</taxon>
        <taxon>Evosea</taxon>
        <taxon>Eumycetozoa</taxon>
        <taxon>Dictyostelia</taxon>
        <taxon>Dictyosteliales</taxon>
        <taxon>Dictyosteliaceae</taxon>
        <taxon>Polysphondylium</taxon>
    </lineage>
</organism>
<comment type="function">
    <text evidence="1">Scaffold protein in the commander complex that is essential for endosomal recycling of transmembrane cargos; the commander complex is composed of the CCC subcomplex and the retriever subcomplex.</text>
</comment>
<reference evidence="3" key="1">
    <citation type="submission" date="2020-01" db="EMBL/GenBank/DDBJ databases">
        <title>Development of genomics and gene disruption for Polysphondylium violaceum indicates a role for the polyketide synthase stlB in stalk morphogenesis.</title>
        <authorList>
            <person name="Narita B."/>
            <person name="Kawabe Y."/>
            <person name="Kin K."/>
            <person name="Saito T."/>
            <person name="Gibbs R."/>
            <person name="Kuspa A."/>
            <person name="Muzny D."/>
            <person name="Queller D."/>
            <person name="Richards S."/>
            <person name="Strassman J."/>
            <person name="Sucgang R."/>
            <person name="Worley K."/>
            <person name="Schaap P."/>
        </authorList>
    </citation>
    <scope>NUCLEOTIDE SEQUENCE</scope>
    <source>
        <strain evidence="3">QSvi11</strain>
    </source>
</reference>
<dbReference type="AlphaFoldDB" id="A0A8J4PSX0"/>
<dbReference type="InterPro" id="IPR017920">
    <property type="entry name" value="COMM"/>
</dbReference>
<dbReference type="CDD" id="cd04750">
    <property type="entry name" value="Commd2"/>
    <property type="match status" value="1"/>
</dbReference>
<dbReference type="OrthoDB" id="10257479at2759"/>
<evidence type="ECO:0000313" key="4">
    <source>
        <dbReference type="Proteomes" id="UP000695562"/>
    </source>
</evidence>
<dbReference type="EMBL" id="AJWJ01000260">
    <property type="protein sequence ID" value="KAF2072651.1"/>
    <property type="molecule type" value="Genomic_DNA"/>
</dbReference>
<dbReference type="InterPro" id="IPR037354">
    <property type="entry name" value="Commd2"/>
</dbReference>
<proteinExistence type="predicted"/>
<evidence type="ECO:0000313" key="3">
    <source>
        <dbReference type="EMBL" id="KAF2072651.1"/>
    </source>
</evidence>
<comment type="caution">
    <text evidence="3">The sequence shown here is derived from an EMBL/GenBank/DDBJ whole genome shotgun (WGS) entry which is preliminary data.</text>
</comment>
<dbReference type="Proteomes" id="UP000695562">
    <property type="component" value="Unassembled WGS sequence"/>
</dbReference>
<name>A0A8J4PSX0_9MYCE</name>
<dbReference type="PANTHER" id="PTHR15857:SF0">
    <property type="entry name" value="COMM DOMAIN-CONTAINING PROTEIN 2"/>
    <property type="match status" value="1"/>
</dbReference>
<dbReference type="PROSITE" id="PS51269">
    <property type="entry name" value="COMM"/>
    <property type="match status" value="1"/>
</dbReference>
<accession>A0A8J4PSX0</accession>
<dbReference type="PANTHER" id="PTHR15857">
    <property type="entry name" value="COMM DOMAIN CONTAINING PROTEIN 2"/>
    <property type="match status" value="1"/>
</dbReference>
<evidence type="ECO:0000259" key="2">
    <source>
        <dbReference type="PROSITE" id="PS51269"/>
    </source>
</evidence>
<evidence type="ECO:0000256" key="1">
    <source>
        <dbReference type="ARBA" id="ARBA00093300"/>
    </source>
</evidence>
<dbReference type="Pfam" id="PF21672">
    <property type="entry name" value="COMM_HN"/>
    <property type="match status" value="1"/>
</dbReference>
<protein>
    <recommendedName>
        <fullName evidence="2">COMM domain-containing protein</fullName>
    </recommendedName>
</protein>